<accession>A0ABN3X5N9</accession>
<evidence type="ECO:0000256" key="5">
    <source>
        <dbReference type="ARBA" id="ARBA00022989"/>
    </source>
</evidence>
<dbReference type="InterPro" id="IPR000515">
    <property type="entry name" value="MetI-like"/>
</dbReference>
<feature type="transmembrane region" description="Helical" evidence="7">
    <location>
        <begin position="24"/>
        <end position="45"/>
    </location>
</feature>
<dbReference type="EMBL" id="BAAAUD010000021">
    <property type="protein sequence ID" value="GAA2937469.1"/>
    <property type="molecule type" value="Genomic_DNA"/>
</dbReference>
<keyword evidence="3" id="KW-1003">Cell membrane</keyword>
<sequence length="290" mass="31298">MTLAPPRSGAANRPPAGRRVRRSLLHLVLGVVAALYLSPLLYMLVTSFKDRESAGASAPEWIPGPATLDAYQEIFSATDSPILRWLVNSLLVATAHAVLVLATATPAAYALARLEFRGRGAIFTCVVATLFVPPVILLVPNFLLVNELAWIDTLPAVIVPGAASAFGVFFLRQFFLSLPGELEEAAEIDGCNRWQIFVRVVLPLSRPALATLALLAFLASWNDFLWPLYVLLSPESLTLPVGLANFQGANNIRYDLLMAGAVVASLPVLLLYVVAQRWVIEGVSRSGLKG</sequence>
<evidence type="ECO:0000313" key="10">
    <source>
        <dbReference type="Proteomes" id="UP001500403"/>
    </source>
</evidence>
<comment type="subcellular location">
    <subcellularLocation>
        <location evidence="1 7">Cell membrane</location>
        <topology evidence="1 7">Multi-pass membrane protein</topology>
    </subcellularLocation>
</comment>
<keyword evidence="2 7" id="KW-0813">Transport</keyword>
<keyword evidence="4 7" id="KW-0812">Transmembrane</keyword>
<dbReference type="RefSeq" id="WP_344494175.1">
    <property type="nucleotide sequence ID" value="NZ_BAAAUD010000021.1"/>
</dbReference>
<keyword evidence="5 7" id="KW-1133">Transmembrane helix</keyword>
<feature type="domain" description="ABC transmembrane type-1" evidence="8">
    <location>
        <begin position="86"/>
        <end position="275"/>
    </location>
</feature>
<comment type="similarity">
    <text evidence="7">Belongs to the binding-protein-dependent transport system permease family.</text>
</comment>
<evidence type="ECO:0000256" key="7">
    <source>
        <dbReference type="RuleBase" id="RU363032"/>
    </source>
</evidence>
<reference evidence="9 10" key="1">
    <citation type="journal article" date="2019" name="Int. J. Syst. Evol. Microbiol.">
        <title>The Global Catalogue of Microorganisms (GCM) 10K type strain sequencing project: providing services to taxonomists for standard genome sequencing and annotation.</title>
        <authorList>
            <consortium name="The Broad Institute Genomics Platform"/>
            <consortium name="The Broad Institute Genome Sequencing Center for Infectious Disease"/>
            <person name="Wu L."/>
            <person name="Ma J."/>
        </authorList>
    </citation>
    <scope>NUCLEOTIDE SEQUENCE [LARGE SCALE GENOMIC DNA]</scope>
    <source>
        <strain evidence="9 10">JCM 9088</strain>
    </source>
</reference>
<evidence type="ECO:0000256" key="4">
    <source>
        <dbReference type="ARBA" id="ARBA00022692"/>
    </source>
</evidence>
<dbReference type="PROSITE" id="PS50928">
    <property type="entry name" value="ABC_TM1"/>
    <property type="match status" value="1"/>
</dbReference>
<comment type="caution">
    <text evidence="9">The sequence shown here is derived from an EMBL/GenBank/DDBJ whole genome shotgun (WGS) entry which is preliminary data.</text>
</comment>
<organism evidence="9 10">
    <name type="scientific">Streptomyces enissocaesilis</name>
    <dbReference type="NCBI Taxonomy" id="332589"/>
    <lineage>
        <taxon>Bacteria</taxon>
        <taxon>Bacillati</taxon>
        <taxon>Actinomycetota</taxon>
        <taxon>Actinomycetes</taxon>
        <taxon>Kitasatosporales</taxon>
        <taxon>Streptomycetaceae</taxon>
        <taxon>Streptomyces</taxon>
        <taxon>Streptomyces rochei group</taxon>
    </lineage>
</organism>
<gene>
    <name evidence="9" type="ORF">GCM10010446_23430</name>
</gene>
<dbReference type="Gene3D" id="1.10.3720.10">
    <property type="entry name" value="MetI-like"/>
    <property type="match status" value="1"/>
</dbReference>
<dbReference type="Proteomes" id="UP001500403">
    <property type="component" value="Unassembled WGS sequence"/>
</dbReference>
<protein>
    <submittedName>
        <fullName evidence="9">Carbohydrate ABC transporter permease</fullName>
    </submittedName>
</protein>
<keyword evidence="10" id="KW-1185">Reference proteome</keyword>
<evidence type="ECO:0000313" key="9">
    <source>
        <dbReference type="EMBL" id="GAA2937469.1"/>
    </source>
</evidence>
<feature type="transmembrane region" description="Helical" evidence="7">
    <location>
        <begin position="85"/>
        <end position="109"/>
    </location>
</feature>
<evidence type="ECO:0000259" key="8">
    <source>
        <dbReference type="PROSITE" id="PS50928"/>
    </source>
</evidence>
<feature type="transmembrane region" description="Helical" evidence="7">
    <location>
        <begin position="156"/>
        <end position="175"/>
    </location>
</feature>
<dbReference type="SUPFAM" id="SSF161098">
    <property type="entry name" value="MetI-like"/>
    <property type="match status" value="1"/>
</dbReference>
<dbReference type="InterPro" id="IPR035906">
    <property type="entry name" value="MetI-like_sf"/>
</dbReference>
<keyword evidence="6 7" id="KW-0472">Membrane</keyword>
<feature type="transmembrane region" description="Helical" evidence="7">
    <location>
        <begin position="196"/>
        <end position="218"/>
    </location>
</feature>
<evidence type="ECO:0000256" key="1">
    <source>
        <dbReference type="ARBA" id="ARBA00004651"/>
    </source>
</evidence>
<dbReference type="PANTHER" id="PTHR43744">
    <property type="entry name" value="ABC TRANSPORTER PERMEASE PROTEIN MG189-RELATED-RELATED"/>
    <property type="match status" value="1"/>
</dbReference>
<evidence type="ECO:0000256" key="6">
    <source>
        <dbReference type="ARBA" id="ARBA00023136"/>
    </source>
</evidence>
<name>A0ABN3X5N9_9ACTN</name>
<feature type="transmembrane region" description="Helical" evidence="7">
    <location>
        <begin position="121"/>
        <end position="144"/>
    </location>
</feature>
<evidence type="ECO:0000256" key="2">
    <source>
        <dbReference type="ARBA" id="ARBA00022448"/>
    </source>
</evidence>
<dbReference type="CDD" id="cd06261">
    <property type="entry name" value="TM_PBP2"/>
    <property type="match status" value="1"/>
</dbReference>
<proteinExistence type="inferred from homology"/>
<dbReference type="Pfam" id="PF00528">
    <property type="entry name" value="BPD_transp_1"/>
    <property type="match status" value="1"/>
</dbReference>
<feature type="transmembrane region" description="Helical" evidence="7">
    <location>
        <begin position="256"/>
        <end position="275"/>
    </location>
</feature>
<evidence type="ECO:0000256" key="3">
    <source>
        <dbReference type="ARBA" id="ARBA00022475"/>
    </source>
</evidence>
<dbReference type="PANTHER" id="PTHR43744:SF12">
    <property type="entry name" value="ABC TRANSPORTER PERMEASE PROTEIN MG189-RELATED"/>
    <property type="match status" value="1"/>
</dbReference>